<dbReference type="STRING" id="333140.AWW68_12770"/>
<keyword evidence="5 7" id="KW-0472">Membrane</keyword>
<feature type="domain" description="ABC3 transporter permease C-terminal" evidence="8">
    <location>
        <begin position="746"/>
        <end position="861"/>
    </location>
</feature>
<feature type="transmembrane region" description="Helical" evidence="7">
    <location>
        <begin position="743"/>
        <end position="766"/>
    </location>
</feature>
<protein>
    <recommendedName>
        <fullName evidence="12">ABC3 transporter permease protein domain-containing protein</fullName>
    </recommendedName>
</protein>
<feature type="transmembrane region" description="Helical" evidence="7">
    <location>
        <begin position="501"/>
        <end position="525"/>
    </location>
</feature>
<dbReference type="InterPro" id="IPR025857">
    <property type="entry name" value="MacB_PCD"/>
</dbReference>
<dbReference type="NCBIfam" id="NF038404">
    <property type="entry name" value="perm_prefix_2"/>
    <property type="match status" value="1"/>
</dbReference>
<feature type="transmembrane region" description="Helical" evidence="7">
    <location>
        <begin position="407"/>
        <end position="434"/>
    </location>
</feature>
<dbReference type="GO" id="GO:0005886">
    <property type="term" value="C:plasma membrane"/>
    <property type="evidence" value="ECO:0007669"/>
    <property type="project" value="UniProtKB-SubCell"/>
</dbReference>
<dbReference type="PANTHER" id="PTHR30572:SF4">
    <property type="entry name" value="ABC TRANSPORTER PERMEASE YTRF"/>
    <property type="match status" value="1"/>
</dbReference>
<evidence type="ECO:0000259" key="8">
    <source>
        <dbReference type="Pfam" id="PF02687"/>
    </source>
</evidence>
<dbReference type="OrthoDB" id="5933722at2"/>
<sequence>MHKAPKLATKLFHWASGQAQNEDLLGDLQELYEDKLESKGEFRARLFYWLEVIKLSFSYALRKRKKDRSFSNYYSGQKLNTMILNYIKISIRNIKKQKLFTGLNVFGLALGMSVALLCLAMVSDLKQFDRFHQDSEDIYRITTKLTTSGDRNHFASSPPALAELLRNSTQQITNSAVINDHFFPTIKSLGEPIQMYGYYTEPSFLELFDFKLQRGNANVIDNPRSVIITHELAEKLFNSTDVIGKTVETERDGIFEIGGVLAPFPQRTHFKFDLLANISGTNRGNNIGAAGWTDFSGNYFYFKSEASRGDLETIVSNLGQSGQAFFDLESSQASYHVQAITEINPGPNYSDRIGVIFGYDGLLYFIGVSLMVLIPACFNYINMAIANTLNRTKEIGIRKIIGSPNKFIIRQFLVETIIVCIISLLLSTVLFNLVKGEFTSMLVGAEALTFEMTPLVIIMFLGFAILTGLVTGVLPALYLARIAPISAINNRASNKKVSISGFRKGLLVFQFILSLSFMIGIGVVLRQYSHTITYDPGFAKENRIILPLESNNVAVLQNELQAINGVEDISFSSNIPGLPLNKTNYFYSDDLTDSILVREVYISEEFIDKMNLKMVWGESQLSDVQFEQVLVNEKLLSLLNNIENNPQDSLIRQLADRQVQIVGIVADYNHEPLNERIEPMVMRLNESAYNYAIIELNGVNGDATLANIEAAWNKLQPESQFQPRYLESIVAQSYDFMFTAMKIFGFLALISITISSLGLLGMVVYSTENRRKEVAIRKILGANAMTLFGNLSGMFLKLWLIALLIAIPGAYFFYDNLFVNIYNKFSGGVHFAEVFVSSLLTIIIGLSAIFWQSRRIIRINPAENLRND</sequence>
<feature type="transmembrane region" description="Helical" evidence="7">
    <location>
        <begin position="99"/>
        <end position="122"/>
    </location>
</feature>
<dbReference type="GO" id="GO:0022857">
    <property type="term" value="F:transmembrane transporter activity"/>
    <property type="evidence" value="ECO:0007669"/>
    <property type="project" value="TreeGrafter"/>
</dbReference>
<evidence type="ECO:0000259" key="9">
    <source>
        <dbReference type="Pfam" id="PF12704"/>
    </source>
</evidence>
<accession>A0A150X4D1</accession>
<dbReference type="RefSeq" id="WP_068221995.1">
    <property type="nucleotide sequence ID" value="NZ_LRPC01000028.1"/>
</dbReference>
<dbReference type="PANTHER" id="PTHR30572">
    <property type="entry name" value="MEMBRANE COMPONENT OF TRANSPORTER-RELATED"/>
    <property type="match status" value="1"/>
</dbReference>
<keyword evidence="4 7" id="KW-1133">Transmembrane helix</keyword>
<evidence type="ECO:0000256" key="3">
    <source>
        <dbReference type="ARBA" id="ARBA00022692"/>
    </source>
</evidence>
<feature type="transmembrane region" description="Helical" evidence="7">
    <location>
        <begin position="787"/>
        <end position="814"/>
    </location>
</feature>
<evidence type="ECO:0000256" key="7">
    <source>
        <dbReference type="SAM" id="Phobius"/>
    </source>
</evidence>
<keyword evidence="3 7" id="KW-0812">Transmembrane</keyword>
<comment type="subcellular location">
    <subcellularLocation>
        <location evidence="1">Cell membrane</location>
        <topology evidence="1">Multi-pass membrane protein</topology>
    </subcellularLocation>
</comment>
<proteinExistence type="inferred from homology"/>
<comment type="similarity">
    <text evidence="6">Belongs to the ABC-4 integral membrane protein family.</text>
</comment>
<evidence type="ECO:0000256" key="4">
    <source>
        <dbReference type="ARBA" id="ARBA00022989"/>
    </source>
</evidence>
<evidence type="ECO:0000256" key="2">
    <source>
        <dbReference type="ARBA" id="ARBA00022475"/>
    </source>
</evidence>
<feature type="domain" description="MacB-like periplasmic core" evidence="9">
    <location>
        <begin position="101"/>
        <end position="271"/>
    </location>
</feature>
<feature type="transmembrane region" description="Helical" evidence="7">
    <location>
        <begin position="454"/>
        <end position="480"/>
    </location>
</feature>
<evidence type="ECO:0008006" key="12">
    <source>
        <dbReference type="Google" id="ProtNLM"/>
    </source>
</evidence>
<dbReference type="EMBL" id="LRPC01000028">
    <property type="protein sequence ID" value="KYG73557.1"/>
    <property type="molecule type" value="Genomic_DNA"/>
</dbReference>
<evidence type="ECO:0000313" key="11">
    <source>
        <dbReference type="Proteomes" id="UP000075606"/>
    </source>
</evidence>
<dbReference type="Pfam" id="PF12704">
    <property type="entry name" value="MacB_PCD"/>
    <property type="match status" value="1"/>
</dbReference>
<feature type="transmembrane region" description="Helical" evidence="7">
    <location>
        <begin position="362"/>
        <end position="386"/>
    </location>
</feature>
<evidence type="ECO:0000256" key="1">
    <source>
        <dbReference type="ARBA" id="ARBA00004651"/>
    </source>
</evidence>
<gene>
    <name evidence="10" type="ORF">AWW68_12770</name>
</gene>
<dbReference type="InterPro" id="IPR050250">
    <property type="entry name" value="Macrolide_Exporter_MacB"/>
</dbReference>
<evidence type="ECO:0000256" key="6">
    <source>
        <dbReference type="ARBA" id="ARBA00038076"/>
    </source>
</evidence>
<organism evidence="10 11">
    <name type="scientific">Roseivirga spongicola</name>
    <dbReference type="NCBI Taxonomy" id="333140"/>
    <lineage>
        <taxon>Bacteria</taxon>
        <taxon>Pseudomonadati</taxon>
        <taxon>Bacteroidota</taxon>
        <taxon>Cytophagia</taxon>
        <taxon>Cytophagales</taxon>
        <taxon>Roseivirgaceae</taxon>
        <taxon>Roseivirga</taxon>
    </lineage>
</organism>
<dbReference type="InterPro" id="IPR047699">
    <property type="entry name" value="Permease_put_prefix"/>
</dbReference>
<evidence type="ECO:0000313" key="10">
    <source>
        <dbReference type="EMBL" id="KYG73557.1"/>
    </source>
</evidence>
<dbReference type="Proteomes" id="UP000075606">
    <property type="component" value="Unassembled WGS sequence"/>
</dbReference>
<feature type="transmembrane region" description="Helical" evidence="7">
    <location>
        <begin position="834"/>
        <end position="851"/>
    </location>
</feature>
<dbReference type="AlphaFoldDB" id="A0A150X4D1"/>
<comment type="caution">
    <text evidence="10">The sequence shown here is derived from an EMBL/GenBank/DDBJ whole genome shotgun (WGS) entry which is preliminary data.</text>
</comment>
<evidence type="ECO:0000256" key="5">
    <source>
        <dbReference type="ARBA" id="ARBA00023136"/>
    </source>
</evidence>
<dbReference type="Pfam" id="PF02687">
    <property type="entry name" value="FtsX"/>
    <property type="match status" value="2"/>
</dbReference>
<feature type="domain" description="ABC3 transporter permease C-terminal" evidence="8">
    <location>
        <begin position="368"/>
        <end position="484"/>
    </location>
</feature>
<keyword evidence="11" id="KW-1185">Reference proteome</keyword>
<reference evidence="10 11" key="1">
    <citation type="submission" date="2016-01" db="EMBL/GenBank/DDBJ databases">
        <title>Genome sequencing of Roseivirga spongicola UST030701-084.</title>
        <authorList>
            <person name="Selvaratnam C."/>
            <person name="Thevarajoo S."/>
            <person name="Goh K.M."/>
            <person name="Ee R."/>
            <person name="Chan K.-G."/>
            <person name="Chong C.S."/>
        </authorList>
    </citation>
    <scope>NUCLEOTIDE SEQUENCE [LARGE SCALE GENOMIC DNA]</scope>
    <source>
        <strain evidence="10 11">UST030701-084</strain>
    </source>
</reference>
<keyword evidence="2" id="KW-1003">Cell membrane</keyword>
<dbReference type="InterPro" id="IPR003838">
    <property type="entry name" value="ABC3_permease_C"/>
</dbReference>
<name>A0A150X4D1_9BACT</name>